<organism evidence="9 10">
    <name type="scientific">Arenibacter algicola</name>
    <dbReference type="NCBI Taxonomy" id="616991"/>
    <lineage>
        <taxon>Bacteria</taxon>
        <taxon>Pseudomonadati</taxon>
        <taxon>Bacteroidota</taxon>
        <taxon>Flavobacteriia</taxon>
        <taxon>Flavobacteriales</taxon>
        <taxon>Flavobacteriaceae</taxon>
        <taxon>Arenibacter</taxon>
    </lineage>
</organism>
<dbReference type="InterPro" id="IPR036890">
    <property type="entry name" value="HATPase_C_sf"/>
</dbReference>
<evidence type="ECO:0000313" key="10">
    <source>
        <dbReference type="Proteomes" id="UP000204551"/>
    </source>
</evidence>
<evidence type="ECO:0000259" key="6">
    <source>
        <dbReference type="PROSITE" id="PS50109"/>
    </source>
</evidence>
<dbReference type="GO" id="GO:0005886">
    <property type="term" value="C:plasma membrane"/>
    <property type="evidence" value="ECO:0007669"/>
    <property type="project" value="TreeGrafter"/>
</dbReference>
<dbReference type="GO" id="GO:0000155">
    <property type="term" value="F:phosphorelay sensor kinase activity"/>
    <property type="evidence" value="ECO:0007669"/>
    <property type="project" value="InterPro"/>
</dbReference>
<dbReference type="InterPro" id="IPR036097">
    <property type="entry name" value="HisK_dim/P_sf"/>
</dbReference>
<evidence type="ECO:0000256" key="3">
    <source>
        <dbReference type="ARBA" id="ARBA00022553"/>
    </source>
</evidence>
<dbReference type="PRINTS" id="PR00344">
    <property type="entry name" value="BCTRLSENSOR"/>
</dbReference>
<feature type="domain" description="PAS" evidence="7">
    <location>
        <begin position="1"/>
        <end position="66"/>
    </location>
</feature>
<proteinExistence type="predicted"/>
<dbReference type="InterPro" id="IPR000700">
    <property type="entry name" value="PAS-assoc_C"/>
</dbReference>
<dbReference type="Pfam" id="PF00512">
    <property type="entry name" value="HisKA"/>
    <property type="match status" value="1"/>
</dbReference>
<dbReference type="InterPro" id="IPR004358">
    <property type="entry name" value="Sig_transdc_His_kin-like_C"/>
</dbReference>
<reference evidence="9 10" key="1">
    <citation type="submission" date="2017-07" db="EMBL/GenBank/DDBJ databases">
        <title>Genome Sequence of Arenibacter algicola Strain SMS7 Isolated from a culture of the Diatom Skeletonema marinoi.</title>
        <authorList>
            <person name="Topel M."/>
            <person name="Pinder M.I.M."/>
            <person name="Johansson O.N."/>
            <person name="Kourtchenko O."/>
            <person name="Godhe A."/>
            <person name="Clarke A.K."/>
        </authorList>
    </citation>
    <scope>NUCLEOTIDE SEQUENCE [LARGE SCALE GENOMIC DNA]</scope>
    <source>
        <strain evidence="9 10">SMS7</strain>
    </source>
</reference>
<dbReference type="Pfam" id="PF02518">
    <property type="entry name" value="HATPase_c"/>
    <property type="match status" value="1"/>
</dbReference>
<evidence type="ECO:0000256" key="2">
    <source>
        <dbReference type="ARBA" id="ARBA00012438"/>
    </source>
</evidence>
<dbReference type="InterPro" id="IPR003594">
    <property type="entry name" value="HATPase_dom"/>
</dbReference>
<dbReference type="FunFam" id="3.30.565.10:FF:000006">
    <property type="entry name" value="Sensor histidine kinase WalK"/>
    <property type="match status" value="1"/>
</dbReference>
<feature type="domain" description="PAS" evidence="7">
    <location>
        <begin position="120"/>
        <end position="194"/>
    </location>
</feature>
<dbReference type="PANTHER" id="PTHR43047:SF72">
    <property type="entry name" value="OSMOSENSING HISTIDINE PROTEIN KINASE SLN1"/>
    <property type="match status" value="1"/>
</dbReference>
<feature type="domain" description="PAC" evidence="8">
    <location>
        <begin position="318"/>
        <end position="370"/>
    </location>
</feature>
<dbReference type="CDD" id="cd00130">
    <property type="entry name" value="PAS"/>
    <property type="match status" value="3"/>
</dbReference>
<dbReference type="GO" id="GO:0006355">
    <property type="term" value="P:regulation of DNA-templated transcription"/>
    <property type="evidence" value="ECO:0007669"/>
    <property type="project" value="InterPro"/>
</dbReference>
<dbReference type="InterPro" id="IPR003661">
    <property type="entry name" value="HisK_dim/P_dom"/>
</dbReference>
<keyword evidence="9" id="KW-0675">Receptor</keyword>
<evidence type="ECO:0000313" key="9">
    <source>
        <dbReference type="EMBL" id="ASO06501.1"/>
    </source>
</evidence>
<accession>A0A221V040</accession>
<dbReference type="PROSITE" id="PS50112">
    <property type="entry name" value="PAS"/>
    <property type="match status" value="2"/>
</dbReference>
<dbReference type="PANTHER" id="PTHR43047">
    <property type="entry name" value="TWO-COMPONENT HISTIDINE PROTEIN KINASE"/>
    <property type="match status" value="1"/>
</dbReference>
<dbReference type="InterPro" id="IPR005467">
    <property type="entry name" value="His_kinase_dom"/>
</dbReference>
<dbReference type="Pfam" id="PF00989">
    <property type="entry name" value="PAS"/>
    <property type="match status" value="1"/>
</dbReference>
<dbReference type="KEGG" id="aalg:AREALGSMS7_03070"/>
<dbReference type="InterPro" id="IPR035965">
    <property type="entry name" value="PAS-like_dom_sf"/>
</dbReference>
<evidence type="ECO:0000259" key="8">
    <source>
        <dbReference type="PROSITE" id="PS50113"/>
    </source>
</evidence>
<dbReference type="Proteomes" id="UP000204551">
    <property type="component" value="Chromosome"/>
</dbReference>
<feature type="domain" description="PAC" evidence="8">
    <location>
        <begin position="194"/>
        <end position="248"/>
    </location>
</feature>
<dbReference type="Gene3D" id="3.30.450.20">
    <property type="entry name" value="PAS domain"/>
    <property type="match status" value="3"/>
</dbReference>
<evidence type="ECO:0000256" key="1">
    <source>
        <dbReference type="ARBA" id="ARBA00000085"/>
    </source>
</evidence>
<evidence type="ECO:0000256" key="4">
    <source>
        <dbReference type="ARBA" id="ARBA00022679"/>
    </source>
</evidence>
<dbReference type="Pfam" id="PF13426">
    <property type="entry name" value="PAS_9"/>
    <property type="match status" value="2"/>
</dbReference>
<gene>
    <name evidence="9" type="primary">pfyP</name>
    <name evidence="9" type="ORF">AREALGSMS7_03070</name>
</gene>
<sequence length="613" mass="70788">MLLSEAVSEGIIVVNQQQQIVAANQFAHKLFGYELKKLVGRPLEILIPETHRKVHQKFLQEYYHKHKKRRIGVDRNLFGLKMDGKQFPVEVSLNHFSLYGKIYTLILLIDITERREIEKSYQMKTAALEAALNGITITDALKKDNPIIYFNPAFQQMTGYPSNEIQNRNCRFLQAGDNDQPGVKEMHRAIVNGESCRVQLKNYKKDGTMFWNEVSINPITDKDGRITHFVGIQNDITERKLALQKIEHLIRIFDESLNELYVYDAEKLQFLNANYGAQKNTGYTLEELLQLTPLDLKPDFSEEDLRRLIAPLLKGKEEKVEYEAVHRRKNGTNYPVEVHLQSSTLGDHKVIVAIILDISDRKFYTQKLEKTVTERTEQLKKALEREKELNELKSKFLSLVSHEFKTPLSGILNAATLVGKYQREDQQDKREKHLKTIMGGVQHLTNILDDFLSIERMEKGKEVYYLTDFSLSKLVNEVVYNANMLLKNGQHINYPNNIEDVTIHQDQRIVALTLTNLLHNAIKYSPEDTEIDLKVELSNNKITFHIKDEGIGISKKEHKHIFDRYFRSENVLLTQGTGIGLNIVKTHLENLGGRIYFESVENQGSTFVVELPI</sequence>
<dbReference type="InterPro" id="IPR001610">
    <property type="entry name" value="PAC"/>
</dbReference>
<dbReference type="SUPFAM" id="SSF55874">
    <property type="entry name" value="ATPase domain of HSP90 chaperone/DNA topoisomerase II/histidine kinase"/>
    <property type="match status" value="1"/>
</dbReference>
<dbReference type="PROSITE" id="PS50109">
    <property type="entry name" value="HIS_KIN"/>
    <property type="match status" value="1"/>
</dbReference>
<dbReference type="CDD" id="cd00082">
    <property type="entry name" value="HisKA"/>
    <property type="match status" value="1"/>
</dbReference>
<evidence type="ECO:0000259" key="7">
    <source>
        <dbReference type="PROSITE" id="PS50112"/>
    </source>
</evidence>
<evidence type="ECO:0000256" key="5">
    <source>
        <dbReference type="ARBA" id="ARBA00022777"/>
    </source>
</evidence>
<dbReference type="PROSITE" id="PS50113">
    <property type="entry name" value="PAC"/>
    <property type="match status" value="2"/>
</dbReference>
<dbReference type="SMART" id="SM00388">
    <property type="entry name" value="HisKA"/>
    <property type="match status" value="1"/>
</dbReference>
<dbReference type="InterPro" id="IPR000014">
    <property type="entry name" value="PAS"/>
</dbReference>
<dbReference type="EC" id="2.7.13.3" evidence="2"/>
<dbReference type="SMART" id="SM00387">
    <property type="entry name" value="HATPase_c"/>
    <property type="match status" value="1"/>
</dbReference>
<dbReference type="InterPro" id="IPR013767">
    <property type="entry name" value="PAS_fold"/>
</dbReference>
<keyword evidence="3" id="KW-0597">Phosphoprotein</keyword>
<dbReference type="NCBIfam" id="TIGR00229">
    <property type="entry name" value="sensory_box"/>
    <property type="match status" value="3"/>
</dbReference>
<protein>
    <recommendedName>
        <fullName evidence="2">histidine kinase</fullName>
        <ecNumber evidence="2">2.7.13.3</ecNumber>
    </recommendedName>
</protein>
<dbReference type="Gene3D" id="3.30.565.10">
    <property type="entry name" value="Histidine kinase-like ATPase, C-terminal domain"/>
    <property type="match status" value="1"/>
</dbReference>
<keyword evidence="5" id="KW-0418">Kinase</keyword>
<dbReference type="Gene3D" id="1.10.287.130">
    <property type="match status" value="1"/>
</dbReference>
<name>A0A221V040_9FLAO</name>
<dbReference type="SMART" id="SM00091">
    <property type="entry name" value="PAS"/>
    <property type="match status" value="3"/>
</dbReference>
<keyword evidence="4" id="KW-0808">Transferase</keyword>
<comment type="catalytic activity">
    <reaction evidence="1">
        <text>ATP + protein L-histidine = ADP + protein N-phospho-L-histidine.</text>
        <dbReference type="EC" id="2.7.13.3"/>
    </reaction>
</comment>
<dbReference type="AlphaFoldDB" id="A0A221V040"/>
<dbReference type="GO" id="GO:0009927">
    <property type="term" value="F:histidine phosphotransfer kinase activity"/>
    <property type="evidence" value="ECO:0007669"/>
    <property type="project" value="TreeGrafter"/>
</dbReference>
<feature type="domain" description="Histidine kinase" evidence="6">
    <location>
        <begin position="399"/>
        <end position="613"/>
    </location>
</feature>
<dbReference type="EMBL" id="CP022515">
    <property type="protein sequence ID" value="ASO06501.1"/>
    <property type="molecule type" value="Genomic_DNA"/>
</dbReference>
<dbReference type="SUPFAM" id="SSF47384">
    <property type="entry name" value="Homodimeric domain of signal transducing histidine kinase"/>
    <property type="match status" value="1"/>
</dbReference>
<dbReference type="SUPFAM" id="SSF55785">
    <property type="entry name" value="PYP-like sensor domain (PAS domain)"/>
    <property type="match status" value="3"/>
</dbReference>
<dbReference type="SMART" id="SM00086">
    <property type="entry name" value="PAC"/>
    <property type="match status" value="3"/>
</dbReference>